<dbReference type="PROSITE" id="PS00678">
    <property type="entry name" value="WD_REPEATS_1"/>
    <property type="match status" value="4"/>
</dbReference>
<feature type="repeat" description="WD" evidence="3">
    <location>
        <begin position="1063"/>
        <end position="1097"/>
    </location>
</feature>
<reference evidence="6 7" key="1">
    <citation type="submission" date="2017-08" db="EMBL/GenBank/DDBJ databases">
        <title>Draft genome sequence of filamentous cyanobacterium Calothrix elsteri CCALA 953.</title>
        <authorList>
            <person name="Gagunashvili A.N."/>
            <person name="Elster J."/>
            <person name="Andresson O.S."/>
        </authorList>
    </citation>
    <scope>NUCLEOTIDE SEQUENCE [LARGE SCALE GENOMIC DNA]</scope>
    <source>
        <strain evidence="6 7">CCALA 953</strain>
    </source>
</reference>
<feature type="repeat" description="WD" evidence="3">
    <location>
        <begin position="1315"/>
        <end position="1347"/>
    </location>
</feature>
<dbReference type="InterPro" id="IPR019775">
    <property type="entry name" value="WD40_repeat_CS"/>
</dbReference>
<dbReference type="Proteomes" id="UP000218238">
    <property type="component" value="Unassembled WGS sequence"/>
</dbReference>
<keyword evidence="1 3" id="KW-0853">WD repeat</keyword>
<comment type="caution">
    <text evidence="6">The sequence shown here is derived from an EMBL/GenBank/DDBJ whole genome shotgun (WGS) entry which is preliminary data.</text>
</comment>
<dbReference type="CDD" id="cd00200">
    <property type="entry name" value="WD40"/>
    <property type="match status" value="2"/>
</dbReference>
<dbReference type="SUPFAM" id="SSF50978">
    <property type="entry name" value="WD40 repeat-like"/>
    <property type="match status" value="2"/>
</dbReference>
<dbReference type="InterPro" id="IPR036322">
    <property type="entry name" value="WD40_repeat_dom_sf"/>
</dbReference>
<feature type="repeat" description="WD" evidence="3">
    <location>
        <begin position="1104"/>
        <end position="1138"/>
    </location>
</feature>
<feature type="repeat" description="WD" evidence="3">
    <location>
        <begin position="1230"/>
        <end position="1273"/>
    </location>
</feature>
<dbReference type="SMART" id="SM00320">
    <property type="entry name" value="WD40"/>
    <property type="match status" value="14"/>
</dbReference>
<dbReference type="InterPro" id="IPR001680">
    <property type="entry name" value="WD40_rpt"/>
</dbReference>
<feature type="repeat" description="WD" evidence="3">
    <location>
        <begin position="1522"/>
        <end position="1563"/>
    </location>
</feature>
<dbReference type="InterPro" id="IPR015943">
    <property type="entry name" value="WD40/YVTN_repeat-like_dom_sf"/>
</dbReference>
<dbReference type="InterPro" id="IPR011990">
    <property type="entry name" value="TPR-like_helical_dom_sf"/>
</dbReference>
<feature type="repeat" description="WD" evidence="3">
    <location>
        <begin position="1438"/>
        <end position="1470"/>
    </location>
</feature>
<dbReference type="Pfam" id="PF00400">
    <property type="entry name" value="WD40"/>
    <property type="match status" value="14"/>
</dbReference>
<dbReference type="Gene3D" id="1.25.40.10">
    <property type="entry name" value="Tetratricopeptide repeat domain"/>
    <property type="match status" value="1"/>
</dbReference>
<feature type="domain" description="Novel STAND NTPase 1" evidence="5">
    <location>
        <begin position="530"/>
        <end position="959"/>
    </location>
</feature>
<dbReference type="PROSITE" id="PS50294">
    <property type="entry name" value="WD_REPEATS_REGION"/>
    <property type="match status" value="14"/>
</dbReference>
<evidence type="ECO:0000256" key="3">
    <source>
        <dbReference type="PROSITE-ProRule" id="PRU00221"/>
    </source>
</evidence>
<dbReference type="InterPro" id="IPR027417">
    <property type="entry name" value="P-loop_NTPase"/>
</dbReference>
<feature type="coiled-coil region" evidence="4">
    <location>
        <begin position="929"/>
        <end position="963"/>
    </location>
</feature>
<dbReference type="OrthoDB" id="433942at2"/>
<dbReference type="InterPro" id="IPR050505">
    <property type="entry name" value="WDR55/POC1"/>
</dbReference>
<dbReference type="SUPFAM" id="SSF52540">
    <property type="entry name" value="P-loop containing nucleoside triphosphate hydrolases"/>
    <property type="match status" value="1"/>
</dbReference>
<feature type="repeat" description="WD" evidence="3">
    <location>
        <begin position="1563"/>
        <end position="1595"/>
    </location>
</feature>
<feature type="repeat" description="WD" evidence="3">
    <location>
        <begin position="1189"/>
        <end position="1221"/>
    </location>
</feature>
<evidence type="ECO:0000256" key="4">
    <source>
        <dbReference type="SAM" id="Coils"/>
    </source>
</evidence>
<accession>A0A2A2TLU7</accession>
<dbReference type="InterPro" id="IPR020472">
    <property type="entry name" value="WD40_PAC1"/>
</dbReference>
<dbReference type="InterPro" id="IPR049052">
    <property type="entry name" value="nSTAND1"/>
</dbReference>
<feature type="repeat" description="WD" evidence="3">
    <location>
        <begin position="1604"/>
        <end position="1637"/>
    </location>
</feature>
<name>A0A2A2TLU7_9CYAN</name>
<evidence type="ECO:0000313" key="6">
    <source>
        <dbReference type="EMBL" id="PAX59416.1"/>
    </source>
</evidence>
<dbReference type="SUPFAM" id="SSF48452">
    <property type="entry name" value="TPR-like"/>
    <property type="match status" value="1"/>
</dbReference>
<feature type="repeat" description="WD" evidence="3">
    <location>
        <begin position="1398"/>
        <end position="1430"/>
    </location>
</feature>
<feature type="repeat" description="WD" evidence="3">
    <location>
        <begin position="1480"/>
        <end position="1521"/>
    </location>
</feature>
<dbReference type="EMBL" id="NTFS01000052">
    <property type="protein sequence ID" value="PAX59416.1"/>
    <property type="molecule type" value="Genomic_DNA"/>
</dbReference>
<evidence type="ECO:0000256" key="1">
    <source>
        <dbReference type="ARBA" id="ARBA00022574"/>
    </source>
</evidence>
<keyword evidence="7" id="KW-1185">Reference proteome</keyword>
<sequence>MLNIENENSLQELAWVIETSQGEFSLILVRCNAVNLRQQVISQLQESTSIKFCEIAVEPTTIQLYQTISDLICPQQCQTLFVSGLESVTAIKRLLNSANQVREEFRKNLNFPVIFWVTDEVVQKFMREAPDLHSWSITVEFTISTDQLITFIQTTADEVFEKVLEAGSGRFVDNAILNLQVGSSRRQELESAWYELQKRRIKLNPEVEAGLEFVLGRDVHALIEQSRSHYERSLVLLQQQTDEEQEQKRDISNAEDMIPLPPNPLLLIRQGCLLYCLGLWWRTYAVLHRNQYKYACEKAKDYFQQCIQVFEQANRIDLVSKFINALGGVLQRLEAWDELETVAYKALDLHLQCNDEFKLARVYGFLAEVRLHKSEFVPARKSAKKALEILNRAKIAVSDLASAELKADLDWEMSYHQGWYLYALGRALYALGELEDAIAILETARNDTKPQYDPQLYIGILGKLRGSYFKQGEYLTAFSIKQQQRSIQQQYGFRAFIGAGRLQPKQEITNPGLVLVEQPENIAPEIIASGRQEDIDNLCKRLGRHDYKLTVIHGQSGVGKSSILQAGLVPALKRKSIGTRDVMPILMQVYTGWMVEFAKRFQETLIDTGNWSCEVDSFSTTSIIDTCTDKSAISFVEGEMQIERPSLIPDIEAQQRATEALLAGDDFGMKHILEHLKMCVEHNLLVVLIFDQLEEFFVIHQDPRMRRVFYKFIRDCLGIPYVKIILSLREDYLHYLLECNNRLINFDVISNNILDNSILYYLGNFTKKYANQFLQSLNKKTQLVLEKSLIEALLKDLSRDLGEIRPIELQVVGTQLETEGINSLEKYYRFGPKEKLVERFLEEVIKDCGEENERAARIVLYLLTDDNGMRPLKTKAELTRDLETADFISEASKLDIVLEILVRSNLILKIPDDPTDCYQIVHDYLVTFIRQSQQALEIEESKREKERRKLAEKKRRYVEAKLNISLKRQRNTAVIGSIIIGCLTIGSIMFGAQIYNQKELANIQALNSTSEALFLSDNRLDALINSLKATRQLQQTTAPQEIKNQTGTSLRQAIYGVQEKNRLISHKNEVLAVRFSPDGKTIASASADGTAILWNLQGKPLHTLQKHTSIVTDIAFSPDGKIIASASADGTVILWNLQGKLIQTFKENKPKLAAVLAINFSPDGQIIATANDDKTIKLWNRQGKIIKSWEAHKDKVLDIRFSPDGKTIASSGTDTKVKLWNREGQLIRTLEGHKDWVYSINFSPDSKTLASVGGGSDRTLKLWQVADGKLLYSVLAHGNTIKSVVFSPNGKTIATVSDDKTLKFWHIDGNLINTFKGHKSDLNDVSFSPDSQTIATAGGDKKIKLWSYQPLLSQTIPAHQQELVWGVAFSPDNQTIASASADKTVKLWNRNGKYLKTLKGHQDWVWDVAFSPDNKTIATASEDKTVRLWNRDGKLLKTLQHQDWVYGVSFSPDNQAIASASMDGTVKIWNRDGTTSHELKAEHGERFSDVSFSPNNQTIAATTTDGKVLIWNHQNRTLIKTLTGKDDRFTSINFSPSNQFIIAGSQNNRLVMWNLKTGQRSFLEGHQNKVRSVAFSPNNQIIASASDDRTIRLWSHDGILLQTLEGDLGAVYSVAFSPDNTTLASTSDDGTIKLWNLTKIKPTPPSEKELFIHGCNWVHNYLKYSTEVAKNDKNICD</sequence>
<keyword evidence="4" id="KW-0175">Coiled coil</keyword>
<keyword evidence="2" id="KW-0677">Repeat</keyword>
<organism evidence="6 7">
    <name type="scientific">Brunnivagina elsteri CCALA 953</name>
    <dbReference type="NCBI Taxonomy" id="987040"/>
    <lineage>
        <taxon>Bacteria</taxon>
        <taxon>Bacillati</taxon>
        <taxon>Cyanobacteriota</taxon>
        <taxon>Cyanophyceae</taxon>
        <taxon>Nostocales</taxon>
        <taxon>Calotrichaceae</taxon>
        <taxon>Brunnivagina</taxon>
    </lineage>
</organism>
<evidence type="ECO:0000313" key="7">
    <source>
        <dbReference type="Proteomes" id="UP000218238"/>
    </source>
</evidence>
<dbReference type="PRINTS" id="PR00320">
    <property type="entry name" value="GPROTEINBRPT"/>
</dbReference>
<proteinExistence type="predicted"/>
<evidence type="ECO:0000259" key="5">
    <source>
        <dbReference type="Pfam" id="PF20703"/>
    </source>
</evidence>
<dbReference type="Pfam" id="PF20703">
    <property type="entry name" value="nSTAND1"/>
    <property type="match status" value="1"/>
</dbReference>
<feature type="repeat" description="WD" evidence="3">
    <location>
        <begin position="1274"/>
        <end position="1308"/>
    </location>
</feature>
<dbReference type="PANTHER" id="PTHR44019">
    <property type="entry name" value="WD REPEAT-CONTAINING PROTEIN 55"/>
    <property type="match status" value="1"/>
</dbReference>
<dbReference type="PANTHER" id="PTHR44019:SF8">
    <property type="entry name" value="POC1 CENTRIOLAR PROTEIN HOMOLOG"/>
    <property type="match status" value="1"/>
</dbReference>
<dbReference type="Gene3D" id="2.130.10.10">
    <property type="entry name" value="YVTN repeat-like/Quinoprotein amine dehydrogenase"/>
    <property type="match status" value="4"/>
</dbReference>
<gene>
    <name evidence="6" type="ORF">CK510_07150</name>
</gene>
<dbReference type="RefSeq" id="WP_095721042.1">
    <property type="nucleotide sequence ID" value="NZ_NTFS01000052.1"/>
</dbReference>
<feature type="repeat" description="WD" evidence="3">
    <location>
        <begin position="1357"/>
        <end position="1389"/>
    </location>
</feature>
<evidence type="ECO:0000256" key="2">
    <source>
        <dbReference type="ARBA" id="ARBA00022737"/>
    </source>
</evidence>
<dbReference type="PROSITE" id="PS50082">
    <property type="entry name" value="WD_REPEATS_2"/>
    <property type="match status" value="14"/>
</dbReference>
<protein>
    <recommendedName>
        <fullName evidence="5">Novel STAND NTPase 1 domain-containing protein</fullName>
    </recommendedName>
</protein>
<feature type="repeat" description="WD" evidence="3">
    <location>
        <begin position="1155"/>
        <end position="1180"/>
    </location>
</feature>